<reference evidence="3 5" key="1">
    <citation type="journal article" date="2008" name="Science">
        <title>The Physcomitrella genome reveals evolutionary insights into the conquest of land by plants.</title>
        <authorList>
            <person name="Rensing S."/>
            <person name="Lang D."/>
            <person name="Zimmer A."/>
            <person name="Terry A."/>
            <person name="Salamov A."/>
            <person name="Shapiro H."/>
            <person name="Nishiyama T."/>
            <person name="Perroud P.-F."/>
            <person name="Lindquist E."/>
            <person name="Kamisugi Y."/>
            <person name="Tanahashi T."/>
            <person name="Sakakibara K."/>
            <person name="Fujita T."/>
            <person name="Oishi K."/>
            <person name="Shin-I T."/>
            <person name="Kuroki Y."/>
            <person name="Toyoda A."/>
            <person name="Suzuki Y."/>
            <person name="Hashimoto A."/>
            <person name="Yamaguchi K."/>
            <person name="Sugano A."/>
            <person name="Kohara Y."/>
            <person name="Fujiyama A."/>
            <person name="Anterola A."/>
            <person name="Aoki S."/>
            <person name="Ashton N."/>
            <person name="Barbazuk W.B."/>
            <person name="Barker E."/>
            <person name="Bennetzen J."/>
            <person name="Bezanilla M."/>
            <person name="Blankenship R."/>
            <person name="Cho S.H."/>
            <person name="Dutcher S."/>
            <person name="Estelle M."/>
            <person name="Fawcett J.A."/>
            <person name="Gundlach H."/>
            <person name="Hanada K."/>
            <person name="Heyl A."/>
            <person name="Hicks K.A."/>
            <person name="Hugh J."/>
            <person name="Lohr M."/>
            <person name="Mayer K."/>
            <person name="Melkozernov A."/>
            <person name="Murata T."/>
            <person name="Nelson D."/>
            <person name="Pils B."/>
            <person name="Prigge M."/>
            <person name="Reiss B."/>
            <person name="Renner T."/>
            <person name="Rombauts S."/>
            <person name="Rushton P."/>
            <person name="Sanderfoot A."/>
            <person name="Schween G."/>
            <person name="Shiu S.-H."/>
            <person name="Stueber K."/>
            <person name="Theodoulou F.L."/>
            <person name="Tu H."/>
            <person name="Van de Peer Y."/>
            <person name="Verrier P.J."/>
            <person name="Waters E."/>
            <person name="Wood A."/>
            <person name="Yang L."/>
            <person name="Cove D."/>
            <person name="Cuming A."/>
            <person name="Hasebe M."/>
            <person name="Lucas S."/>
            <person name="Mishler D.B."/>
            <person name="Reski R."/>
            <person name="Grigoriev I."/>
            <person name="Quatrano R.S."/>
            <person name="Boore J.L."/>
        </authorList>
    </citation>
    <scope>NUCLEOTIDE SEQUENCE [LARGE SCALE GENOMIC DNA]</scope>
    <source>
        <strain evidence="4 5">cv. Gransden 2004</strain>
    </source>
</reference>
<name>A0A2K1II76_PHYPA</name>
<dbReference type="Pfam" id="PF14764">
    <property type="entry name" value="SPG48"/>
    <property type="match status" value="1"/>
</dbReference>
<dbReference type="Pfam" id="PF25154">
    <property type="entry name" value="TPR_AP5Z1_C"/>
    <property type="match status" value="1"/>
</dbReference>
<evidence type="ECO:0000313" key="4">
    <source>
        <dbReference type="EnsemblPlants" id="Pp3c23_6050V3.1"/>
    </source>
</evidence>
<accession>A0A2K1II76</accession>
<evidence type="ECO:0000313" key="5">
    <source>
        <dbReference type="Proteomes" id="UP000006727"/>
    </source>
</evidence>
<dbReference type="EnsemblPlants" id="Pp3c23_6050V3.2">
    <property type="protein sequence ID" value="Pp3c23_6050V3.2"/>
    <property type="gene ID" value="Pp3c23_6050"/>
</dbReference>
<dbReference type="InterPro" id="IPR055450">
    <property type="entry name" value="AP5Z1_ARM"/>
</dbReference>
<sequence length="550" mass="60181">MRRGAMAEGGNDGDRNWSMWLRLLSHSVRDTAGSTSADDTTVLRAVKNLHRLCAKGEQNDDLVGRVYPHLVKIFNRCSASLLSQKASTGLLLLAILQFFLDFGEIVLHDSDPSLRTFFRSCLSRQYADATVAAATLKFLNQNKAKLVVAHPALLPQYYPLLLKLVAWGSSKLDQAFTDLLPALTGPSSFLPLFPALLDLPTLVLALENIQSSSGAAPGTSSGSKKSPAPEVLLALMDEAYTGSVIADSQGDDGAGAKDEPEAFFADLLKDENEGLAERHWSFPGMAAALQSLVGSSPSERLQHAMTLAPILLHIYFTIALRDVNDWKRLCQVNMETVSIIYLKRLLQKPIMDRVGQLHTSTAKTELALQLCWAIGEHSGGDFGYKAAARELFETLELLLYENLPSSRMKGTDKRNDDAFRESAISQSRLLCSVVTAIAKLATCHRELSPRPRVCLSKVARSQQVLDISIWRSAHEFLGLMHKPAMCSSILGPPSGYPNRPGSVQWSEGGTKAVASIPFYALGEKAGTLQFPSLIFFAINLSLVRRLFLLR</sequence>
<dbReference type="PANTHER" id="PTHR47885:SF1">
    <property type="entry name" value="AP-5 COMPLEX SUBUNIT ZETA-1"/>
    <property type="match status" value="1"/>
</dbReference>
<keyword evidence="5" id="KW-1185">Reference proteome</keyword>
<evidence type="ECO:0000259" key="1">
    <source>
        <dbReference type="Pfam" id="PF14764"/>
    </source>
</evidence>
<dbReference type="EnsemblPlants" id="Pp3c23_6050V3.1">
    <property type="protein sequence ID" value="Pp3c23_6050V3.1"/>
    <property type="gene ID" value="Pp3c23_6050"/>
</dbReference>
<reference evidence="4" key="3">
    <citation type="submission" date="2020-12" db="UniProtKB">
        <authorList>
            <consortium name="EnsemblPlants"/>
        </authorList>
    </citation>
    <scope>IDENTIFICATION</scope>
</reference>
<evidence type="ECO:0000313" key="3">
    <source>
        <dbReference type="EMBL" id="PNR28974.1"/>
    </source>
</evidence>
<dbReference type="FunCoup" id="A0A2K1II76">
    <property type="interactions" value="2468"/>
</dbReference>
<feature type="domain" description="AP-5 complex subunit zeta-1 C-terminal TPR" evidence="2">
    <location>
        <begin position="347"/>
        <end position="494"/>
    </location>
</feature>
<dbReference type="PANTHER" id="PTHR47885">
    <property type="entry name" value="AP-5 COMPLEX SUBUNIT ZETA-1"/>
    <property type="match status" value="1"/>
</dbReference>
<evidence type="ECO:0008006" key="6">
    <source>
        <dbReference type="Google" id="ProtNLM"/>
    </source>
</evidence>
<gene>
    <name evidence="3" type="ORF">PHYPA_027666</name>
</gene>
<reference evidence="3 5" key="2">
    <citation type="journal article" date="2018" name="Plant J.">
        <title>The Physcomitrella patens chromosome-scale assembly reveals moss genome structure and evolution.</title>
        <authorList>
            <person name="Lang D."/>
            <person name="Ullrich K.K."/>
            <person name="Murat F."/>
            <person name="Fuchs J."/>
            <person name="Jenkins J."/>
            <person name="Haas F.B."/>
            <person name="Piednoel M."/>
            <person name="Gundlach H."/>
            <person name="Van Bel M."/>
            <person name="Meyberg R."/>
            <person name="Vives C."/>
            <person name="Morata J."/>
            <person name="Symeonidi A."/>
            <person name="Hiss M."/>
            <person name="Muchero W."/>
            <person name="Kamisugi Y."/>
            <person name="Saleh O."/>
            <person name="Blanc G."/>
            <person name="Decker E.L."/>
            <person name="van Gessel N."/>
            <person name="Grimwood J."/>
            <person name="Hayes R.D."/>
            <person name="Graham S.W."/>
            <person name="Gunter L.E."/>
            <person name="McDaniel S.F."/>
            <person name="Hoernstein S.N.W."/>
            <person name="Larsson A."/>
            <person name="Li F.W."/>
            <person name="Perroud P.F."/>
            <person name="Phillips J."/>
            <person name="Ranjan P."/>
            <person name="Rokshar D.S."/>
            <person name="Rothfels C.J."/>
            <person name="Schneider L."/>
            <person name="Shu S."/>
            <person name="Stevenson D.W."/>
            <person name="Thummler F."/>
            <person name="Tillich M."/>
            <person name="Villarreal Aguilar J.C."/>
            <person name="Widiez T."/>
            <person name="Wong G.K."/>
            <person name="Wymore A."/>
            <person name="Zhang Y."/>
            <person name="Zimmer A.D."/>
            <person name="Quatrano R.S."/>
            <person name="Mayer K.F.X."/>
            <person name="Goodstein D."/>
            <person name="Casacuberta J.M."/>
            <person name="Vandepoele K."/>
            <person name="Reski R."/>
            <person name="Cuming A.C."/>
            <person name="Tuskan G.A."/>
            <person name="Maumus F."/>
            <person name="Salse J."/>
            <person name="Schmutz J."/>
            <person name="Rensing S.A."/>
        </authorList>
    </citation>
    <scope>NUCLEOTIDE SEQUENCE [LARGE SCALE GENOMIC DNA]</scope>
    <source>
        <strain evidence="4 5">cv. Gransden 2004</strain>
    </source>
</reference>
<feature type="domain" description="AP-5 complex subunit zeta-1 ARM repeats" evidence="1">
    <location>
        <begin position="39"/>
        <end position="163"/>
    </location>
</feature>
<dbReference type="Gramene" id="Pp3c23_6050V3.2">
    <property type="protein sequence ID" value="Pp3c23_6050V3.2"/>
    <property type="gene ID" value="Pp3c23_6050"/>
</dbReference>
<dbReference type="Proteomes" id="UP000006727">
    <property type="component" value="Chromosome 23"/>
</dbReference>
<dbReference type="EMBL" id="ABEU02000023">
    <property type="protein sequence ID" value="PNR28974.1"/>
    <property type="molecule type" value="Genomic_DNA"/>
</dbReference>
<proteinExistence type="predicted"/>
<evidence type="ECO:0000259" key="2">
    <source>
        <dbReference type="Pfam" id="PF25154"/>
    </source>
</evidence>
<dbReference type="PaxDb" id="3218-PP1S10_395V6.1"/>
<dbReference type="InParanoid" id="A0A2K1II76"/>
<dbReference type="AlphaFoldDB" id="A0A2K1II76"/>
<dbReference type="STRING" id="3218.A0A2K1II76"/>
<dbReference type="Gramene" id="Pp3c23_6050V3.1">
    <property type="protein sequence ID" value="Pp3c23_6050V3.1"/>
    <property type="gene ID" value="Pp3c23_6050"/>
</dbReference>
<organism evidence="3">
    <name type="scientific">Physcomitrium patens</name>
    <name type="common">Spreading-leaved earth moss</name>
    <name type="synonym">Physcomitrella patens</name>
    <dbReference type="NCBI Taxonomy" id="3218"/>
    <lineage>
        <taxon>Eukaryota</taxon>
        <taxon>Viridiplantae</taxon>
        <taxon>Streptophyta</taxon>
        <taxon>Embryophyta</taxon>
        <taxon>Bryophyta</taxon>
        <taxon>Bryophytina</taxon>
        <taxon>Bryopsida</taxon>
        <taxon>Funariidae</taxon>
        <taxon>Funariales</taxon>
        <taxon>Funariaceae</taxon>
        <taxon>Physcomitrium</taxon>
    </lineage>
</organism>
<protein>
    <recommendedName>
        <fullName evidence="6">AP-5 complex subunit zeta-1</fullName>
    </recommendedName>
</protein>
<dbReference type="InterPro" id="IPR056856">
    <property type="entry name" value="TPR_AP5Z1_C"/>
</dbReference>